<gene>
    <name evidence="4" type="ORF">HMPREF1863_01399</name>
</gene>
<evidence type="ECO:0000256" key="2">
    <source>
        <dbReference type="SAM" id="SignalP"/>
    </source>
</evidence>
<feature type="region of interest" description="Disordered" evidence="1">
    <location>
        <begin position="1377"/>
        <end position="1406"/>
    </location>
</feature>
<accession>A0A134AC52</accession>
<feature type="region of interest" description="Disordered" evidence="1">
    <location>
        <begin position="1157"/>
        <end position="1179"/>
    </location>
</feature>
<proteinExistence type="predicted"/>
<dbReference type="InterPro" id="IPR051465">
    <property type="entry name" value="Cell_Envelope_Struct_Comp"/>
</dbReference>
<dbReference type="EMBL" id="LSDG01000043">
    <property type="protein sequence ID" value="KXB65303.1"/>
    <property type="molecule type" value="Genomic_DNA"/>
</dbReference>
<dbReference type="Pfam" id="PF18655">
    <property type="entry name" value="SHIRT"/>
    <property type="match status" value="3"/>
</dbReference>
<feature type="signal peptide" evidence="2">
    <location>
        <begin position="1"/>
        <end position="24"/>
    </location>
</feature>
<name>A0A134AC52_9FIRM</name>
<dbReference type="InterPro" id="IPR001119">
    <property type="entry name" value="SLH_dom"/>
</dbReference>
<evidence type="ECO:0000313" key="4">
    <source>
        <dbReference type="EMBL" id="KXB65303.1"/>
    </source>
</evidence>
<dbReference type="InterPro" id="IPR041030">
    <property type="entry name" value="SHIRT"/>
</dbReference>
<dbReference type="Proteomes" id="UP000070442">
    <property type="component" value="Unassembled WGS sequence"/>
</dbReference>
<dbReference type="STRING" id="755172.HMPREF1863_01399"/>
<sequence>MKRKLALFLAFIMLLGMLPTNAFAATGAGKPAPKNDKNYEEVTINGRPYKVYKVADLLDASSAEQLKSSGGVPRSANPLADPGSTGTNDIKFVLDLSWSTIDRPIDNVTMFVYAGPPSDSRSIKLGHFVVNSVAKPGVKQRFEMVQEYFGTKPSIEALVNKGFRSITIAIPEDMRYDFILAPVKWDEKDKEGTAGVDQKVVFNIEGRQNVMHGYGIRWFDNDAANRDKIAARWEGKENQTSDVKLATVNRDYSVYSNNVLDTNDKTNVKTYPDGMKYSNYDYYYNGIKITTYADADNKGKYDNELLAIAEKSQAPYASLKVKDGEKYKLKGEKVLKNDTKYLYNSVGDYRTFHVLSMREALNVEFNTGKGKLAEDGKAGVKIDDSQEIGHSEKIKGNESGREITFPDGSKLIPPAKPEDQTTENEFKGWNTDANATAPLKQDELDALTFTEKTTTFYAIYGPKDDYHIKYEYVDESGTAIDAKYKIDDQKYPARQSGKKDQAISAEHLKAPKFLGYELKQTKTDPVPEQGKQATYTKDGTYTVKFIYKKLDPIIPEDKASEDVKKTYIPVTWKIDETKGEFKKDGAAVADASITYYVNPVENKTFTDVVNKAGLVAASKDENKYKLNTDNPNTFDPAKVKSQKGDQEPTLTVEDGTEITNWRFTVDKGLVATVNFEETKAEQFKDKLKPVDIKVWEKDPIDWKKGVELKDANEDLQKILDENTTVVTDENNRTSATANLPNGEKGNLKVTFSDGSSVIVKEQTLYVAPHKNDNNKNLPKDAVKVEFKIGEGVTGTEKTMYVKPGTDVKSDAPAVNLKKGYKDFKWYKGNEVAKDEDFKVSSEVVFTANAGQTDAQKYGDQLEVQDIVKWVGDQVEWKDGVKPIEGVTFKNVEDLSNRSTANAGVFTGKLKVTFGDDSTKEIDGQRLIVRAKKGDKVTPSNDDPGTYPEDARNVKFVAGNGIQALNPDNKEMVLQKDEALEANDYPTVTVKANHETKANNVDYYDVQPGKLTAKETTITASTTEKGKKDVEFSFEFYNSKKPTEQILASVLKGRFEPTVPEKQTGKYVGSDITLPTFENKDVNTGDLQGTWKFDGWYRNGNKLTEAKVSANDAENKLVGKWILTETETAKVTREFAIDPAIVGADKDVPTSHALPKAVKDQKPNDTTNYIGSEQTPGKDKFNKVDEEINGKQGTWTFKAWNKTKLTVDANEANNVFTGTWTWTEKGKINIKYVFKGVGTDRALPQEILDQKPTDTSGYQAPADPTLPAVASHDVIVNGDKVGTWTRGDKWKKDTDTDGNITYTLIWTFKEIKSDDPVINPVKPGDKKIEGKGKPGSKVKVTIPGVEKPIEVDVNEKGDWTVEVPKDKKLKDGDVIKAKQKTPGLPESNEVTRKVEGDTPSEPKNYDGYINLEPVGEQEAKRATDIHVIYLYGYQDKTVHPQGDMTRAEAAAMVARLKNLDMSDTSKPDFKDVESRWYNSAINAVVKAGLMKGYPDGTFAPNGKITRAEFAQLIKGIDNPNMAELPFTDVAGHWGLDAISQAYANKRIMGYPDNTFKPNNDITRAEAVTILNSLFDRGINEAGLANVRKDIVEFKDLDRSHWAYYQIIEASNTHEFYRAKDGEVPEVWVRVLKTWNDFLK</sequence>
<feature type="chain" id="PRO_5007461575" description="SLH domain-containing protein" evidence="2">
    <location>
        <begin position="25"/>
        <end position="1638"/>
    </location>
</feature>
<reference evidence="5" key="1">
    <citation type="submission" date="2016-01" db="EMBL/GenBank/DDBJ databases">
        <authorList>
            <person name="Mitreva M."/>
            <person name="Pepin K.H."/>
            <person name="Mihindukulasuriya K.A."/>
            <person name="Fulton R."/>
            <person name="Fronick C."/>
            <person name="O'Laughlin M."/>
            <person name="Miner T."/>
            <person name="Herter B."/>
            <person name="Rosa B.A."/>
            <person name="Cordes M."/>
            <person name="Tomlinson C."/>
            <person name="Wollam A."/>
            <person name="Palsikar V.B."/>
            <person name="Mardis E.R."/>
            <person name="Wilson R.K."/>
        </authorList>
    </citation>
    <scope>NUCLEOTIDE SEQUENCE [LARGE SCALE GENOMIC DNA]</scope>
    <source>
        <strain evidence="5">DNF00729</strain>
    </source>
</reference>
<dbReference type="PANTHER" id="PTHR43308">
    <property type="entry name" value="OUTER MEMBRANE PROTEIN ALPHA-RELATED"/>
    <property type="match status" value="1"/>
</dbReference>
<keyword evidence="2" id="KW-0732">Signal</keyword>
<evidence type="ECO:0000313" key="5">
    <source>
        <dbReference type="Proteomes" id="UP000070442"/>
    </source>
</evidence>
<comment type="caution">
    <text evidence="4">The sequence shown here is derived from an EMBL/GenBank/DDBJ whole genome shotgun (WGS) entry which is preliminary data.</text>
</comment>
<dbReference type="PROSITE" id="PS51272">
    <property type="entry name" value="SLH"/>
    <property type="match status" value="2"/>
</dbReference>
<feature type="region of interest" description="Disordered" evidence="1">
    <location>
        <begin position="398"/>
        <end position="423"/>
    </location>
</feature>
<organism evidence="4 5">
    <name type="scientific">Aedoeadaptatus coxii</name>
    <dbReference type="NCBI Taxonomy" id="755172"/>
    <lineage>
        <taxon>Bacteria</taxon>
        <taxon>Bacillati</taxon>
        <taxon>Bacillota</taxon>
        <taxon>Tissierellia</taxon>
        <taxon>Tissierellales</taxon>
        <taxon>Peptoniphilaceae</taxon>
        <taxon>Aedoeadaptatus</taxon>
    </lineage>
</organism>
<feature type="domain" description="SLH" evidence="3">
    <location>
        <begin position="1527"/>
        <end position="1583"/>
    </location>
</feature>
<feature type="compositionally biased region" description="Polar residues" evidence="1">
    <location>
        <begin position="1163"/>
        <end position="1174"/>
    </location>
</feature>
<dbReference type="InterPro" id="IPR013783">
    <property type="entry name" value="Ig-like_fold"/>
</dbReference>
<dbReference type="PANTHER" id="PTHR43308:SF5">
    <property type="entry name" value="S-LAYER PROTEIN _ PEPTIDOGLYCAN ENDO-BETA-N-ACETYLGLUCOSAMINIDASE"/>
    <property type="match status" value="1"/>
</dbReference>
<dbReference type="PATRIC" id="fig|755172.3.peg.1358"/>
<keyword evidence="5" id="KW-1185">Reference proteome</keyword>
<evidence type="ECO:0000256" key="1">
    <source>
        <dbReference type="SAM" id="MobiDB-lite"/>
    </source>
</evidence>
<dbReference type="Pfam" id="PF00395">
    <property type="entry name" value="SLH"/>
    <property type="match status" value="2"/>
</dbReference>
<protein>
    <recommendedName>
        <fullName evidence="3">SLH domain-containing protein</fullName>
    </recommendedName>
</protein>
<evidence type="ECO:0000259" key="3">
    <source>
        <dbReference type="PROSITE" id="PS51272"/>
    </source>
</evidence>
<feature type="domain" description="SLH" evidence="3">
    <location>
        <begin position="1463"/>
        <end position="1526"/>
    </location>
</feature>
<dbReference type="Gene3D" id="2.60.40.10">
    <property type="entry name" value="Immunoglobulins"/>
    <property type="match status" value="1"/>
</dbReference>
<feature type="region of interest" description="Disordered" evidence="1">
    <location>
        <begin position="626"/>
        <end position="647"/>
    </location>
</feature>